<keyword evidence="4" id="KW-0808">Transferase</keyword>
<keyword evidence="6" id="KW-0812">Transmembrane</keyword>
<evidence type="ECO:0000313" key="8">
    <source>
        <dbReference type="EMBL" id="TDO24851.1"/>
    </source>
</evidence>
<keyword evidence="6" id="KW-0472">Membrane</keyword>
<dbReference type="Gene3D" id="3.30.450.20">
    <property type="entry name" value="PAS domain"/>
    <property type="match status" value="1"/>
</dbReference>
<dbReference type="PANTHER" id="PTHR43304:SF1">
    <property type="entry name" value="PAC DOMAIN-CONTAINING PROTEIN"/>
    <property type="match status" value="1"/>
</dbReference>
<name>A0A4R6IRL1_9SPHI</name>
<organism evidence="8 9">
    <name type="scientific">Pedobacter duraquae</name>
    <dbReference type="NCBI Taxonomy" id="425511"/>
    <lineage>
        <taxon>Bacteria</taxon>
        <taxon>Pseudomonadati</taxon>
        <taxon>Bacteroidota</taxon>
        <taxon>Sphingobacteriia</taxon>
        <taxon>Sphingobacteriales</taxon>
        <taxon>Sphingobacteriaceae</taxon>
        <taxon>Pedobacter</taxon>
    </lineage>
</organism>
<dbReference type="AlphaFoldDB" id="A0A4R6IRL1"/>
<dbReference type="SMART" id="SM00086">
    <property type="entry name" value="PAC"/>
    <property type="match status" value="1"/>
</dbReference>
<evidence type="ECO:0000256" key="6">
    <source>
        <dbReference type="SAM" id="Phobius"/>
    </source>
</evidence>
<dbReference type="SUPFAM" id="SSF55785">
    <property type="entry name" value="PYP-like sensor domain (PAS domain)"/>
    <property type="match status" value="1"/>
</dbReference>
<evidence type="ECO:0000256" key="3">
    <source>
        <dbReference type="ARBA" id="ARBA00022553"/>
    </source>
</evidence>
<dbReference type="EMBL" id="SNWM01000001">
    <property type="protein sequence ID" value="TDO24851.1"/>
    <property type="molecule type" value="Genomic_DNA"/>
</dbReference>
<keyword evidence="3" id="KW-0597">Phosphoprotein</keyword>
<feature type="domain" description="PAC" evidence="7">
    <location>
        <begin position="168"/>
        <end position="220"/>
    </location>
</feature>
<feature type="transmembrane region" description="Helical" evidence="6">
    <location>
        <begin position="48"/>
        <end position="67"/>
    </location>
</feature>
<gene>
    <name evidence="8" type="ORF">CLV32_1144</name>
</gene>
<accession>A0A4R6IRL1</accession>
<feature type="transmembrane region" description="Helical" evidence="6">
    <location>
        <begin position="7"/>
        <end position="28"/>
    </location>
</feature>
<dbReference type="InterPro" id="IPR036097">
    <property type="entry name" value="HisK_dim/P_sf"/>
</dbReference>
<dbReference type="InterPro" id="IPR013655">
    <property type="entry name" value="PAS_fold_3"/>
</dbReference>
<evidence type="ECO:0000256" key="2">
    <source>
        <dbReference type="ARBA" id="ARBA00012438"/>
    </source>
</evidence>
<dbReference type="EC" id="2.7.13.3" evidence="2"/>
<reference evidence="8 9" key="1">
    <citation type="submission" date="2019-03" db="EMBL/GenBank/DDBJ databases">
        <title>Genomic Encyclopedia of Archaeal and Bacterial Type Strains, Phase II (KMG-II): from individual species to whole genera.</title>
        <authorList>
            <person name="Goeker M."/>
        </authorList>
    </citation>
    <scope>NUCLEOTIDE SEQUENCE [LARGE SCALE GENOMIC DNA]</scope>
    <source>
        <strain evidence="8 9">DSM 19034</strain>
    </source>
</reference>
<dbReference type="SUPFAM" id="SSF47384">
    <property type="entry name" value="Homodimeric domain of signal transducing histidine kinase"/>
    <property type="match status" value="1"/>
</dbReference>
<dbReference type="RefSeq" id="WP_133553199.1">
    <property type="nucleotide sequence ID" value="NZ_SNWM01000001.1"/>
</dbReference>
<dbReference type="InterPro" id="IPR052162">
    <property type="entry name" value="Sensor_kinase/Photoreceptor"/>
</dbReference>
<dbReference type="PANTHER" id="PTHR43304">
    <property type="entry name" value="PHYTOCHROME-LIKE PROTEIN CPH1"/>
    <property type="match status" value="1"/>
</dbReference>
<comment type="caution">
    <text evidence="8">The sequence shown here is derived from an EMBL/GenBank/DDBJ whole genome shotgun (WGS) entry which is preliminary data.</text>
</comment>
<dbReference type="InterPro" id="IPR001610">
    <property type="entry name" value="PAC"/>
</dbReference>
<dbReference type="Pfam" id="PF08447">
    <property type="entry name" value="PAS_3"/>
    <property type="match status" value="1"/>
</dbReference>
<dbReference type="GO" id="GO:0000155">
    <property type="term" value="F:phosphorelay sensor kinase activity"/>
    <property type="evidence" value="ECO:0007669"/>
    <property type="project" value="InterPro"/>
</dbReference>
<comment type="catalytic activity">
    <reaction evidence="1">
        <text>ATP + protein L-histidine = ADP + protein N-phospho-L-histidine.</text>
        <dbReference type="EC" id="2.7.13.3"/>
    </reaction>
</comment>
<keyword evidence="5" id="KW-0418">Kinase</keyword>
<keyword evidence="9" id="KW-1185">Reference proteome</keyword>
<proteinExistence type="predicted"/>
<evidence type="ECO:0000256" key="1">
    <source>
        <dbReference type="ARBA" id="ARBA00000085"/>
    </source>
</evidence>
<dbReference type="Gene3D" id="1.10.287.130">
    <property type="match status" value="1"/>
</dbReference>
<dbReference type="CDD" id="cd00082">
    <property type="entry name" value="HisKA"/>
    <property type="match status" value="1"/>
</dbReference>
<protein>
    <recommendedName>
        <fullName evidence="2">histidine kinase</fullName>
        <ecNumber evidence="2">2.7.13.3</ecNumber>
    </recommendedName>
</protein>
<dbReference type="PROSITE" id="PS50113">
    <property type="entry name" value="PAC"/>
    <property type="match status" value="1"/>
</dbReference>
<dbReference type="InterPro" id="IPR035965">
    <property type="entry name" value="PAS-like_dom_sf"/>
</dbReference>
<dbReference type="OrthoDB" id="6231665at2"/>
<keyword evidence="6" id="KW-1133">Transmembrane helix</keyword>
<evidence type="ECO:0000256" key="5">
    <source>
        <dbReference type="ARBA" id="ARBA00022777"/>
    </source>
</evidence>
<evidence type="ECO:0000256" key="4">
    <source>
        <dbReference type="ARBA" id="ARBA00022679"/>
    </source>
</evidence>
<evidence type="ECO:0000313" key="9">
    <source>
        <dbReference type="Proteomes" id="UP000295499"/>
    </source>
</evidence>
<sequence length="286" mass="33832">MSKRSIVWIILFYLTIGLVWLVGGNLFINRIYPDITSANAQYLYALKNIIFLFISIVSCIFFLNSYYKILLLKERSLNKQLRNSRDDLSELLHTYDLVTKATSDVIWDYDIVKDELKWLTGYKALFGYEEDGARVRDAFWNMQRIHEEDRARVIRDFKKLIALKERNWIAEYRYYCKDGTFKYVIDRGYLILDQYGEPVRMVGAIQDIDLIKQYGLQLEVKNEKLKEIAWLNSHEIRRPLSNLLGLIPMLRSSTDNPESFNQFLDYIEQSARELDETVSKINEETA</sequence>
<dbReference type="Pfam" id="PF00512">
    <property type="entry name" value="HisKA"/>
    <property type="match status" value="1"/>
</dbReference>
<dbReference type="Proteomes" id="UP000295499">
    <property type="component" value="Unassembled WGS sequence"/>
</dbReference>
<dbReference type="CDD" id="cd00130">
    <property type="entry name" value="PAS"/>
    <property type="match status" value="1"/>
</dbReference>
<dbReference type="InterPro" id="IPR003661">
    <property type="entry name" value="HisK_dim/P_dom"/>
</dbReference>
<dbReference type="NCBIfam" id="TIGR00229">
    <property type="entry name" value="sensory_box"/>
    <property type="match status" value="1"/>
</dbReference>
<dbReference type="InterPro" id="IPR000014">
    <property type="entry name" value="PAS"/>
</dbReference>
<dbReference type="InterPro" id="IPR000700">
    <property type="entry name" value="PAS-assoc_C"/>
</dbReference>
<evidence type="ECO:0000259" key="7">
    <source>
        <dbReference type="PROSITE" id="PS50113"/>
    </source>
</evidence>